<sequence>MRDMRTLDHLQDGLDAEMGWRVKEISTFIMAAKTDGAEKKVYIRAGIALMYAHWEGFVKNSSEMYLNFVHHRGLTYRELKTCFAVFGLKGKLELLAASRKSGPNIAAFDFIVSELGERAQMKMASAINTGSNLTSAVFSNIAASLDIDLDRYSTKFNLIDESLVARRNQVAHGEHVELKAQDFNDLAQEVLQLMRDYKVDVLNAASMKGYLREDRAA</sequence>
<evidence type="ECO:0000313" key="3">
    <source>
        <dbReference type="Proteomes" id="UP001160882"/>
    </source>
</evidence>
<dbReference type="Pfam" id="PF18735">
    <property type="entry name" value="HEPN_RiboL-PSP"/>
    <property type="match status" value="1"/>
</dbReference>
<evidence type="ECO:0000259" key="1">
    <source>
        <dbReference type="Pfam" id="PF18735"/>
    </source>
</evidence>
<dbReference type="EMBL" id="JAOCGG010000004">
    <property type="protein sequence ID" value="MDH1629299.1"/>
    <property type="molecule type" value="Genomic_DNA"/>
</dbReference>
<protein>
    <submittedName>
        <fullName evidence="2">MAE_28990/MAE_18760 family HEPN-like nuclease</fullName>
    </submittedName>
</protein>
<reference evidence="2" key="1">
    <citation type="submission" date="2022-09" db="EMBL/GenBank/DDBJ databases">
        <title>Intensive care unit water sources are persistently colonized with multi-drug resistant bacteria and are the site of extensive horizontal gene transfer of antibiotic resistance genes.</title>
        <authorList>
            <person name="Diorio-Toth L."/>
        </authorList>
    </citation>
    <scope>NUCLEOTIDE SEQUENCE</scope>
    <source>
        <strain evidence="2">GD03782</strain>
    </source>
</reference>
<comment type="caution">
    <text evidence="2">The sequence shown here is derived from an EMBL/GenBank/DDBJ whole genome shotgun (WGS) entry which is preliminary data.</text>
</comment>
<evidence type="ECO:0000313" key="2">
    <source>
        <dbReference type="EMBL" id="MDH1629299.1"/>
    </source>
</evidence>
<accession>A0AA42RSW5</accession>
<dbReference type="Proteomes" id="UP001160882">
    <property type="component" value="Unassembled WGS sequence"/>
</dbReference>
<gene>
    <name evidence="2" type="ORF">N5I14_03455</name>
</gene>
<dbReference type="InterPro" id="IPR041519">
    <property type="entry name" value="HEPN_RiboL-PSP"/>
</dbReference>
<feature type="domain" description="RiboL-PSP-HEPN" evidence="1">
    <location>
        <begin position="18"/>
        <end position="198"/>
    </location>
</feature>
<name>A0AA42RSW5_9PSED</name>
<dbReference type="AlphaFoldDB" id="A0AA42RSW5"/>
<organism evidence="2 3">
    <name type="scientific">Pseudomonas mosselii</name>
    <dbReference type="NCBI Taxonomy" id="78327"/>
    <lineage>
        <taxon>Bacteria</taxon>
        <taxon>Pseudomonadati</taxon>
        <taxon>Pseudomonadota</taxon>
        <taxon>Gammaproteobacteria</taxon>
        <taxon>Pseudomonadales</taxon>
        <taxon>Pseudomonadaceae</taxon>
        <taxon>Pseudomonas</taxon>
    </lineage>
</organism>
<dbReference type="RefSeq" id="WP_280080381.1">
    <property type="nucleotide sequence ID" value="NZ_JAOCGG010000004.1"/>
</dbReference>
<proteinExistence type="predicted"/>